<accession>A0A532V200</accession>
<keyword evidence="1" id="KW-0472">Membrane</keyword>
<reference evidence="2 3" key="1">
    <citation type="submission" date="2017-06" db="EMBL/GenBank/DDBJ databases">
        <title>Novel microbial phyla capable of carbon fixation and sulfur reduction in deep-sea sediments.</title>
        <authorList>
            <person name="Huang J."/>
            <person name="Baker B."/>
            <person name="Wang Y."/>
        </authorList>
    </citation>
    <scope>NUCLEOTIDE SEQUENCE [LARGE SCALE GENOMIC DNA]</scope>
    <source>
        <strain evidence="2">B3_LCP</strain>
    </source>
</reference>
<dbReference type="AlphaFoldDB" id="A0A532V200"/>
<protein>
    <recommendedName>
        <fullName evidence="4">Zinc-finger domain-containing protein</fullName>
    </recommendedName>
</protein>
<gene>
    <name evidence="2" type="ORF">CEE37_06195</name>
</gene>
<proteinExistence type="predicted"/>
<comment type="caution">
    <text evidence="2">The sequence shown here is derived from an EMBL/GenBank/DDBJ whole genome shotgun (WGS) entry which is preliminary data.</text>
</comment>
<evidence type="ECO:0008006" key="4">
    <source>
        <dbReference type="Google" id="ProtNLM"/>
    </source>
</evidence>
<sequence length="186" mass="21125">MKCSKAQKYIPDLRTGSISNRIKKLLLKHLDRCERCQLWLETWEKVCNFSMEVSTSITGLDWEPFDRAIDQELKYNPNPGSQKPGILQALSIFIQRVTALAQNPQMRTVLAGAAAVLVVFVSGHLHFNRYDASNPMDLRLGESLTNFAEEGAIVYHSPNTETIYYSEKISLETIEGKDINFSQLKE</sequence>
<feature type="transmembrane region" description="Helical" evidence="1">
    <location>
        <begin position="109"/>
        <end position="127"/>
    </location>
</feature>
<organism evidence="2 3">
    <name type="scientific">candidate division LCP-89 bacterium B3_LCP</name>
    <dbReference type="NCBI Taxonomy" id="2012998"/>
    <lineage>
        <taxon>Bacteria</taxon>
        <taxon>Pseudomonadati</taxon>
        <taxon>Bacteria division LCP-89</taxon>
    </lineage>
</organism>
<evidence type="ECO:0000256" key="1">
    <source>
        <dbReference type="SAM" id="Phobius"/>
    </source>
</evidence>
<evidence type="ECO:0000313" key="3">
    <source>
        <dbReference type="Proteomes" id="UP000319619"/>
    </source>
</evidence>
<dbReference type="EMBL" id="NJBN01000003">
    <property type="protein sequence ID" value="TKJ41254.1"/>
    <property type="molecule type" value="Genomic_DNA"/>
</dbReference>
<evidence type="ECO:0000313" key="2">
    <source>
        <dbReference type="EMBL" id="TKJ41254.1"/>
    </source>
</evidence>
<name>A0A532V200_UNCL8</name>
<keyword evidence="1" id="KW-1133">Transmembrane helix</keyword>
<keyword evidence="1" id="KW-0812">Transmembrane</keyword>
<dbReference type="Proteomes" id="UP000319619">
    <property type="component" value="Unassembled WGS sequence"/>
</dbReference>